<gene>
    <name evidence="10" type="ordered locus">Cycma_4885</name>
</gene>
<feature type="domain" description="Isochorismatase-like" evidence="9">
    <location>
        <begin position="8"/>
        <end position="208"/>
    </location>
</feature>
<dbReference type="CDD" id="cd01011">
    <property type="entry name" value="nicotinamidase"/>
    <property type="match status" value="1"/>
</dbReference>
<evidence type="ECO:0000313" key="11">
    <source>
        <dbReference type="Proteomes" id="UP000001635"/>
    </source>
</evidence>
<keyword evidence="3" id="KW-0479">Metal-binding</keyword>
<dbReference type="Proteomes" id="UP000001635">
    <property type="component" value="Chromosome"/>
</dbReference>
<keyword evidence="2" id="KW-0662">Pyridine nucleotide biosynthesis</keyword>
<dbReference type="STRING" id="880070.Cycma_4885"/>
<dbReference type="InterPro" id="IPR052347">
    <property type="entry name" value="Isochorismatase_Nicotinamidase"/>
</dbReference>
<dbReference type="RefSeq" id="WP_014022850.1">
    <property type="nucleotide sequence ID" value="NC_015914.1"/>
</dbReference>
<evidence type="ECO:0000256" key="7">
    <source>
        <dbReference type="ARBA" id="ARBA00043224"/>
    </source>
</evidence>
<dbReference type="KEGG" id="cmr:Cycma_4885"/>
<evidence type="ECO:0000259" key="9">
    <source>
        <dbReference type="Pfam" id="PF00857"/>
    </source>
</evidence>
<dbReference type="FunFam" id="3.40.50.850:FF:000006">
    <property type="entry name" value="Bifunctional pyrazinamidase/nicotinamidase"/>
    <property type="match status" value="1"/>
</dbReference>
<protein>
    <recommendedName>
        <fullName evidence="8">Nicotinamidase</fullName>
        <ecNumber evidence="6">3.5.1.19</ecNumber>
    </recommendedName>
    <alternativeName>
        <fullName evidence="7">Nicotinamide deamidase</fullName>
    </alternativeName>
</protein>
<dbReference type="eggNOG" id="COG1335">
    <property type="taxonomic scope" value="Bacteria"/>
</dbReference>
<dbReference type="SUPFAM" id="SSF52499">
    <property type="entry name" value="Isochorismatase-like hydrolases"/>
    <property type="match status" value="1"/>
</dbReference>
<dbReference type="PANTHER" id="PTHR11080">
    <property type="entry name" value="PYRAZINAMIDASE/NICOTINAMIDASE"/>
    <property type="match status" value="1"/>
</dbReference>
<dbReference type="GO" id="GO:0046872">
    <property type="term" value="F:metal ion binding"/>
    <property type="evidence" value="ECO:0007669"/>
    <property type="project" value="UniProtKB-KW"/>
</dbReference>
<proteinExistence type="inferred from homology"/>
<comment type="similarity">
    <text evidence="1">Belongs to the isochorismatase family.</text>
</comment>
<dbReference type="GO" id="GO:0019363">
    <property type="term" value="P:pyridine nucleotide biosynthetic process"/>
    <property type="evidence" value="ECO:0007669"/>
    <property type="project" value="UniProtKB-KW"/>
</dbReference>
<keyword evidence="11" id="KW-1185">Reference proteome</keyword>
<name>G0J6Q5_CYCMS</name>
<dbReference type="InterPro" id="IPR036380">
    <property type="entry name" value="Isochorismatase-like_sf"/>
</dbReference>
<sequence length="210" mass="23059">MAVDLKNSALIIVDVQNDFLPGGALAVNNGDKVIPVINKLQDKFEFIVATQDWHPATHGSFAGNHEGQKVGDTIILNGLEQILWPSHCVEGSFGAAFHEGLENHNWREVFKKGTNPKVDSYSGFFDNGRKEHTGLGDYLKRYKIEKVFVTGLAADYCVKFTVLDALDLGFQTFLITDATKGVNLAPNDTVDAFGEMEKMGAVLLQSEDLL</sequence>
<evidence type="ECO:0000256" key="6">
    <source>
        <dbReference type="ARBA" id="ARBA00039017"/>
    </source>
</evidence>
<dbReference type="AlphaFoldDB" id="G0J6Q5"/>
<comment type="pathway">
    <text evidence="5">Cofactor biosynthesis; nicotinate biosynthesis; nicotinate from nicotinamide: step 1/1.</text>
</comment>
<dbReference type="GO" id="GO:0008936">
    <property type="term" value="F:nicotinamidase activity"/>
    <property type="evidence" value="ECO:0007669"/>
    <property type="project" value="UniProtKB-EC"/>
</dbReference>
<dbReference type="PANTHER" id="PTHR11080:SF2">
    <property type="entry name" value="LD05707P"/>
    <property type="match status" value="1"/>
</dbReference>
<evidence type="ECO:0000256" key="1">
    <source>
        <dbReference type="ARBA" id="ARBA00006336"/>
    </source>
</evidence>
<evidence type="ECO:0000313" key="10">
    <source>
        <dbReference type="EMBL" id="AEL28570.1"/>
    </source>
</evidence>
<evidence type="ECO:0000256" key="8">
    <source>
        <dbReference type="ARBA" id="ARBA00072277"/>
    </source>
</evidence>
<dbReference type="HOGENOM" id="CLU_068979_13_1_10"/>
<organism evidence="10 11">
    <name type="scientific">Cyclobacterium marinum (strain ATCC 25205 / DSM 745 / LMG 13164 / NCIMB 1802)</name>
    <name type="common">Flectobacillus marinus</name>
    <dbReference type="NCBI Taxonomy" id="880070"/>
    <lineage>
        <taxon>Bacteria</taxon>
        <taxon>Pseudomonadati</taxon>
        <taxon>Bacteroidota</taxon>
        <taxon>Cytophagia</taxon>
        <taxon>Cytophagales</taxon>
        <taxon>Cyclobacteriaceae</taxon>
        <taxon>Cyclobacterium</taxon>
    </lineage>
</organism>
<dbReference type="EC" id="3.5.1.19" evidence="6"/>
<keyword evidence="4 10" id="KW-0378">Hydrolase</keyword>
<evidence type="ECO:0000256" key="4">
    <source>
        <dbReference type="ARBA" id="ARBA00022801"/>
    </source>
</evidence>
<evidence type="ECO:0000256" key="5">
    <source>
        <dbReference type="ARBA" id="ARBA00037900"/>
    </source>
</evidence>
<accession>G0J6Q5</accession>
<evidence type="ECO:0000256" key="2">
    <source>
        <dbReference type="ARBA" id="ARBA00022642"/>
    </source>
</evidence>
<dbReference type="InterPro" id="IPR000868">
    <property type="entry name" value="Isochorismatase-like_dom"/>
</dbReference>
<dbReference type="NCBIfam" id="NF008623">
    <property type="entry name" value="PRK11609.1"/>
    <property type="match status" value="1"/>
</dbReference>
<dbReference type="Gene3D" id="3.40.50.850">
    <property type="entry name" value="Isochorismatase-like"/>
    <property type="match status" value="1"/>
</dbReference>
<dbReference type="OrthoDB" id="9791276at2"/>
<evidence type="ECO:0000256" key="3">
    <source>
        <dbReference type="ARBA" id="ARBA00022723"/>
    </source>
</evidence>
<reference evidence="11" key="1">
    <citation type="submission" date="2011-07" db="EMBL/GenBank/DDBJ databases">
        <title>The complete genome of Cyclobacterium marinum DSM 745.</title>
        <authorList>
            <person name="Lucas S."/>
            <person name="Han J."/>
            <person name="Lapidus A."/>
            <person name="Bruce D."/>
            <person name="Goodwin L."/>
            <person name="Pitluck S."/>
            <person name="Peters L."/>
            <person name="Kyrpides N."/>
            <person name="Mavromatis K."/>
            <person name="Ivanova N."/>
            <person name="Ovchinnikova G."/>
            <person name="Chertkov O."/>
            <person name="Detter J.C."/>
            <person name="Tapia R."/>
            <person name="Han C."/>
            <person name="Land M."/>
            <person name="Hauser L."/>
            <person name="Markowitz V."/>
            <person name="Cheng J.-F."/>
            <person name="Hugenholtz P."/>
            <person name="Woyke T."/>
            <person name="Wu D."/>
            <person name="Tindall B."/>
            <person name="Schuetze A."/>
            <person name="Brambilla E."/>
            <person name="Klenk H.-P."/>
            <person name="Eisen J.A."/>
        </authorList>
    </citation>
    <scope>NUCLEOTIDE SEQUENCE [LARGE SCALE GENOMIC DNA]</scope>
    <source>
        <strain evidence="11">ATCC 25205 / DSM 745 / LMG 13164 / NCIMB 1802</strain>
    </source>
</reference>
<dbReference type="Pfam" id="PF00857">
    <property type="entry name" value="Isochorismatase"/>
    <property type="match status" value="1"/>
</dbReference>
<dbReference type="EMBL" id="CP002955">
    <property type="protein sequence ID" value="AEL28570.1"/>
    <property type="molecule type" value="Genomic_DNA"/>
</dbReference>